<protein>
    <recommendedName>
        <fullName evidence="4">Preprotein translocase subunit SecA</fullName>
    </recommendedName>
</protein>
<dbReference type="Proteomes" id="UP000028123">
    <property type="component" value="Unassembled WGS sequence"/>
</dbReference>
<dbReference type="AlphaFoldDB" id="A0A081NWN7"/>
<name>A0A081NWN7_9BACL</name>
<sequence>MTTQIEIQRTPHIIAAEICSIKEQTKMMVLQNSIEIGRRLVEAKAMVAHGEWGKWLEESVDYSQSTANNLMKIYEEYGTDQIALFGSQVKSQALGNLGYTQAVALLGVPAEEREQFVQEHDVENLSTRELQKLVKEKQQLEKKLRDAEAKAEKERQERQKIAEQHGNMEKKIKEHDELVQRLNAELEKAKSSGDTKSAEKLKESLEKSKADLDASKKRVKELETELKKKPIDVPATTIIEKVPEEVERELAELREKVIKNDNKPAIKFAICFETLVSNFKDLLSSLDEIKQFKPEEHEKYQSAILGLMDKMTTRLKGEDQNA</sequence>
<proteinExistence type="predicted"/>
<keyword evidence="3" id="KW-1185">Reference proteome</keyword>
<feature type="region of interest" description="Disordered" evidence="1">
    <location>
        <begin position="186"/>
        <end position="213"/>
    </location>
</feature>
<dbReference type="eggNOG" id="COG0188">
    <property type="taxonomic scope" value="Bacteria"/>
</dbReference>
<dbReference type="Pfam" id="PF11300">
    <property type="entry name" value="DUF3102"/>
    <property type="match status" value="1"/>
</dbReference>
<dbReference type="InterPro" id="IPR021451">
    <property type="entry name" value="DUF3102"/>
</dbReference>
<evidence type="ECO:0000256" key="1">
    <source>
        <dbReference type="SAM" id="MobiDB-lite"/>
    </source>
</evidence>
<dbReference type="EMBL" id="JNVM01000031">
    <property type="protein sequence ID" value="KEQ22860.1"/>
    <property type="molecule type" value="Genomic_DNA"/>
</dbReference>
<accession>A0A081NWN7</accession>
<evidence type="ECO:0000313" key="3">
    <source>
        <dbReference type="Proteomes" id="UP000028123"/>
    </source>
</evidence>
<comment type="caution">
    <text evidence="2">The sequence shown here is derived from an EMBL/GenBank/DDBJ whole genome shotgun (WGS) entry which is preliminary data.</text>
</comment>
<reference evidence="2 3" key="1">
    <citation type="submission" date="2014-06" db="EMBL/GenBank/DDBJ databases">
        <title>Draft genome sequence of Paenibacillus sp. MSt1.</title>
        <authorList>
            <person name="Aw Y.K."/>
            <person name="Ong K.S."/>
            <person name="Gan H.M."/>
            <person name="Lee S.M."/>
        </authorList>
    </citation>
    <scope>NUCLEOTIDE SEQUENCE [LARGE SCALE GENOMIC DNA]</scope>
    <source>
        <strain evidence="2 3">MSt1</strain>
    </source>
</reference>
<dbReference type="OrthoDB" id="1690026at2"/>
<evidence type="ECO:0000313" key="2">
    <source>
        <dbReference type="EMBL" id="KEQ22860.1"/>
    </source>
</evidence>
<organism evidence="2 3">
    <name type="scientific">Paenibacillus tyrfis</name>
    <dbReference type="NCBI Taxonomy" id="1501230"/>
    <lineage>
        <taxon>Bacteria</taxon>
        <taxon>Bacillati</taxon>
        <taxon>Bacillota</taxon>
        <taxon>Bacilli</taxon>
        <taxon>Bacillales</taxon>
        <taxon>Paenibacillaceae</taxon>
        <taxon>Paenibacillus</taxon>
    </lineage>
</organism>
<dbReference type="RefSeq" id="WP_036690171.1">
    <property type="nucleotide sequence ID" value="NZ_JNVM01000031.1"/>
</dbReference>
<evidence type="ECO:0008006" key="4">
    <source>
        <dbReference type="Google" id="ProtNLM"/>
    </source>
</evidence>
<gene>
    <name evidence="2" type="ORF">ET33_21155</name>
</gene>